<comment type="pathway">
    <text evidence="3 19">Cofactor biosynthesis; adenosylcobalamin biosynthesis; adenosylcobalamin from cob(II)yrinate a,c-diamide: step 7/7.</text>
</comment>
<keyword evidence="9 19" id="KW-0808">Transferase</keyword>
<dbReference type="EC" id="2.7.8.26" evidence="5 19"/>
<feature type="transmembrane region" description="Helical" evidence="19">
    <location>
        <begin position="57"/>
        <end position="75"/>
    </location>
</feature>
<evidence type="ECO:0000256" key="10">
    <source>
        <dbReference type="ARBA" id="ARBA00022692"/>
    </source>
</evidence>
<feature type="transmembrane region" description="Helical" evidence="19">
    <location>
        <begin position="166"/>
        <end position="194"/>
    </location>
</feature>
<dbReference type="UniPathway" id="UPA00148">
    <property type="reaction ID" value="UER00238"/>
</dbReference>
<evidence type="ECO:0000256" key="1">
    <source>
        <dbReference type="ARBA" id="ARBA00001946"/>
    </source>
</evidence>
<evidence type="ECO:0000256" key="5">
    <source>
        <dbReference type="ARBA" id="ARBA00013200"/>
    </source>
</evidence>
<evidence type="ECO:0000256" key="13">
    <source>
        <dbReference type="ARBA" id="ARBA00023136"/>
    </source>
</evidence>
<keyword evidence="10 19" id="KW-0812">Transmembrane</keyword>
<evidence type="ECO:0000256" key="18">
    <source>
        <dbReference type="ARBA" id="ARBA00049504"/>
    </source>
</evidence>
<keyword evidence="11 19" id="KW-0460">Magnesium</keyword>
<comment type="catalytic activity">
    <reaction evidence="18 19">
        <text>alpha-ribazole 5'-phosphate + adenosylcob(III)inamide-GDP = adenosylcob(III)alamin 5'-phosphate + GMP + H(+)</text>
        <dbReference type="Rhea" id="RHEA:23560"/>
        <dbReference type="ChEBI" id="CHEBI:15378"/>
        <dbReference type="ChEBI" id="CHEBI:57918"/>
        <dbReference type="ChEBI" id="CHEBI:58115"/>
        <dbReference type="ChEBI" id="CHEBI:60487"/>
        <dbReference type="ChEBI" id="CHEBI:60493"/>
        <dbReference type="EC" id="2.7.8.26"/>
    </reaction>
</comment>
<dbReference type="Proteomes" id="UP000287173">
    <property type="component" value="Unassembled WGS sequence"/>
</dbReference>
<dbReference type="PANTHER" id="PTHR34148:SF1">
    <property type="entry name" value="ADENOSYLCOBINAMIDE-GDP RIBAZOLETRANSFERASE"/>
    <property type="match status" value="1"/>
</dbReference>
<evidence type="ECO:0000256" key="16">
    <source>
        <dbReference type="ARBA" id="ARBA00032853"/>
    </source>
</evidence>
<comment type="subcellular location">
    <subcellularLocation>
        <location evidence="2 19">Cell membrane</location>
        <topology evidence="2 19">Multi-pass membrane protein</topology>
    </subcellularLocation>
</comment>
<evidence type="ECO:0000256" key="2">
    <source>
        <dbReference type="ARBA" id="ARBA00004651"/>
    </source>
</evidence>
<dbReference type="GO" id="GO:0008818">
    <property type="term" value="F:cobalamin 5'-phosphate synthase activity"/>
    <property type="evidence" value="ECO:0007669"/>
    <property type="project" value="UniProtKB-UniRule"/>
</dbReference>
<evidence type="ECO:0000256" key="12">
    <source>
        <dbReference type="ARBA" id="ARBA00022989"/>
    </source>
</evidence>
<dbReference type="PANTHER" id="PTHR34148">
    <property type="entry name" value="ADENOSYLCOBINAMIDE-GDP RIBAZOLETRANSFERASE"/>
    <property type="match status" value="1"/>
</dbReference>
<feature type="transmembrane region" description="Helical" evidence="19">
    <location>
        <begin position="32"/>
        <end position="50"/>
    </location>
</feature>
<comment type="catalytic activity">
    <reaction evidence="17 19">
        <text>alpha-ribazole + adenosylcob(III)inamide-GDP = adenosylcob(III)alamin + GMP + H(+)</text>
        <dbReference type="Rhea" id="RHEA:16049"/>
        <dbReference type="ChEBI" id="CHEBI:10329"/>
        <dbReference type="ChEBI" id="CHEBI:15378"/>
        <dbReference type="ChEBI" id="CHEBI:18408"/>
        <dbReference type="ChEBI" id="CHEBI:58115"/>
        <dbReference type="ChEBI" id="CHEBI:60487"/>
        <dbReference type="EC" id="2.7.8.26"/>
    </reaction>
</comment>
<dbReference type="Pfam" id="PF02654">
    <property type="entry name" value="CobS"/>
    <property type="match status" value="1"/>
</dbReference>
<evidence type="ECO:0000256" key="14">
    <source>
        <dbReference type="ARBA" id="ARBA00025228"/>
    </source>
</evidence>
<accession>A0A430UKT6</accession>
<keyword evidence="8 19" id="KW-0169">Cobalamin biosynthesis</keyword>
<dbReference type="InterPro" id="IPR003805">
    <property type="entry name" value="CobS"/>
</dbReference>
<evidence type="ECO:0000313" key="20">
    <source>
        <dbReference type="EMBL" id="RTI04048.1"/>
    </source>
</evidence>
<dbReference type="AlphaFoldDB" id="A0A430UKT6"/>
<dbReference type="RefSeq" id="WP_126218916.1">
    <property type="nucleotide sequence ID" value="NZ_PEMG01000469.1"/>
</dbReference>
<gene>
    <name evidence="19" type="primary">cobS</name>
    <name evidence="20" type="ORF">CSW30_14045</name>
</gene>
<keyword evidence="12 19" id="KW-1133">Transmembrane helix</keyword>
<dbReference type="EMBL" id="PEMG01000469">
    <property type="protein sequence ID" value="RTI04048.1"/>
    <property type="molecule type" value="Genomic_DNA"/>
</dbReference>
<protein>
    <recommendedName>
        <fullName evidence="6 19">Adenosylcobinamide-GDP ribazoletransferase</fullName>
        <ecNumber evidence="5 19">2.7.8.26</ecNumber>
    </recommendedName>
    <alternativeName>
        <fullName evidence="16 19">Cobalamin synthase</fullName>
    </alternativeName>
    <alternativeName>
        <fullName evidence="15 19">Cobalamin-5'-phosphate synthase</fullName>
    </alternativeName>
</protein>
<keyword evidence="7 19" id="KW-1003">Cell membrane</keyword>
<evidence type="ECO:0000256" key="15">
    <source>
        <dbReference type="ARBA" id="ARBA00032605"/>
    </source>
</evidence>
<feature type="transmembrane region" description="Helical" evidence="19">
    <location>
        <begin position="103"/>
        <end position="122"/>
    </location>
</feature>
<evidence type="ECO:0000256" key="11">
    <source>
        <dbReference type="ARBA" id="ARBA00022842"/>
    </source>
</evidence>
<comment type="function">
    <text evidence="14 19">Joins adenosylcobinamide-GDP and alpha-ribazole to generate adenosylcobalamin (Ado-cobalamin). Also synthesizes adenosylcobalamin 5'-phosphate from adenosylcobinamide-GDP and alpha-ribazole 5'-phosphate.</text>
</comment>
<evidence type="ECO:0000256" key="8">
    <source>
        <dbReference type="ARBA" id="ARBA00022573"/>
    </source>
</evidence>
<evidence type="ECO:0000256" key="3">
    <source>
        <dbReference type="ARBA" id="ARBA00004663"/>
    </source>
</evidence>
<dbReference type="HAMAP" id="MF_00719">
    <property type="entry name" value="CobS"/>
    <property type="match status" value="1"/>
</dbReference>
<evidence type="ECO:0000313" key="21">
    <source>
        <dbReference type="Proteomes" id="UP000287173"/>
    </source>
</evidence>
<dbReference type="GO" id="GO:0051073">
    <property type="term" value="F:adenosylcobinamide-GDP ribazoletransferase activity"/>
    <property type="evidence" value="ECO:0007669"/>
    <property type="project" value="UniProtKB-UniRule"/>
</dbReference>
<comment type="caution">
    <text evidence="20">The sequence shown here is derived from an EMBL/GenBank/DDBJ whole genome shotgun (WGS) entry which is preliminary data.</text>
</comment>
<feature type="transmembrane region" description="Helical" evidence="19">
    <location>
        <begin position="129"/>
        <end position="146"/>
    </location>
</feature>
<comment type="similarity">
    <text evidence="4 19">Belongs to the CobS family.</text>
</comment>
<evidence type="ECO:0000256" key="6">
    <source>
        <dbReference type="ARBA" id="ARBA00015850"/>
    </source>
</evidence>
<feature type="transmembrane region" description="Helical" evidence="19">
    <location>
        <begin position="206"/>
        <end position="227"/>
    </location>
</feature>
<name>A0A430UKT6_THESC</name>
<organism evidence="20 21">
    <name type="scientific">Thermus scotoductus</name>
    <dbReference type="NCBI Taxonomy" id="37636"/>
    <lineage>
        <taxon>Bacteria</taxon>
        <taxon>Thermotogati</taxon>
        <taxon>Deinococcota</taxon>
        <taxon>Deinococci</taxon>
        <taxon>Thermales</taxon>
        <taxon>Thermaceae</taxon>
        <taxon>Thermus</taxon>
    </lineage>
</organism>
<comment type="cofactor">
    <cofactor evidence="1 19">
        <name>Mg(2+)</name>
        <dbReference type="ChEBI" id="CHEBI:18420"/>
    </cofactor>
</comment>
<evidence type="ECO:0000256" key="9">
    <source>
        <dbReference type="ARBA" id="ARBA00022679"/>
    </source>
</evidence>
<evidence type="ECO:0000256" key="17">
    <source>
        <dbReference type="ARBA" id="ARBA00048623"/>
    </source>
</evidence>
<dbReference type="GO" id="GO:0005886">
    <property type="term" value="C:plasma membrane"/>
    <property type="evidence" value="ECO:0007669"/>
    <property type="project" value="UniProtKB-SubCell"/>
</dbReference>
<dbReference type="GO" id="GO:0009236">
    <property type="term" value="P:cobalamin biosynthetic process"/>
    <property type="evidence" value="ECO:0007669"/>
    <property type="project" value="UniProtKB-UniRule"/>
</dbReference>
<proteinExistence type="inferred from homology"/>
<reference evidence="20 21" key="1">
    <citation type="journal article" date="2019" name="Extremophiles">
        <title>Biogeography of thermophiles and predominance of Thermus scotoductus in domestic water heaters.</title>
        <authorList>
            <person name="Wilpiszeski R.L."/>
            <person name="Zhang Z."/>
            <person name="House C.H."/>
        </authorList>
    </citation>
    <scope>NUCLEOTIDE SEQUENCE [LARGE SCALE GENOMIC DNA]</scope>
    <source>
        <strain evidence="20 21">17_S17</strain>
    </source>
</reference>
<evidence type="ECO:0000256" key="7">
    <source>
        <dbReference type="ARBA" id="ARBA00022475"/>
    </source>
</evidence>
<evidence type="ECO:0000256" key="4">
    <source>
        <dbReference type="ARBA" id="ARBA00010561"/>
    </source>
</evidence>
<evidence type="ECO:0000256" key="19">
    <source>
        <dbReference type="HAMAP-Rule" id="MF_00719"/>
    </source>
</evidence>
<sequence length="232" mass="25047">MLRLLRLALGLLTIFPLAPKEATPEDFRRSTLFFPLAGYALGLPLSLLALLPLPDGFLAALLLACLLLLTGFLHLDGLLDAADALLGSRPRAERLRILKDPHLGPFAFGVGGLYLLLLWQALALVRDPLFLLFLPGFARFAILPFLNRYPLLHQGMAGLIRGGPVWGAFLLALPFPLLYPWSALLTLFTAYLVARFALARLGGINGDVLGAMIALGELGGLVGYVLWKALSG</sequence>
<keyword evidence="13 19" id="KW-0472">Membrane</keyword>